<reference evidence="6" key="1">
    <citation type="journal article" date="2019" name="Int. J. Syst. Evol. Microbiol.">
        <title>The Global Catalogue of Microorganisms (GCM) 10K type strain sequencing project: providing services to taxonomists for standard genome sequencing and annotation.</title>
        <authorList>
            <consortium name="The Broad Institute Genomics Platform"/>
            <consortium name="The Broad Institute Genome Sequencing Center for Infectious Disease"/>
            <person name="Wu L."/>
            <person name="Ma J."/>
        </authorList>
    </citation>
    <scope>NUCLEOTIDE SEQUENCE [LARGE SCALE GENOMIC DNA]</scope>
    <source>
        <strain evidence="6">CCUG 30340</strain>
    </source>
</reference>
<comment type="caution">
    <text evidence="5">The sequence shown here is derived from an EMBL/GenBank/DDBJ whole genome shotgun (WGS) entry which is preliminary data.</text>
</comment>
<dbReference type="RefSeq" id="WP_380021971.1">
    <property type="nucleotide sequence ID" value="NZ_JBHSHD010000010.1"/>
</dbReference>
<organism evidence="5 6">
    <name type="scientific">Dokdonella ginsengisoli</name>
    <dbReference type="NCBI Taxonomy" id="363846"/>
    <lineage>
        <taxon>Bacteria</taxon>
        <taxon>Pseudomonadati</taxon>
        <taxon>Pseudomonadota</taxon>
        <taxon>Gammaproteobacteria</taxon>
        <taxon>Lysobacterales</taxon>
        <taxon>Rhodanobacteraceae</taxon>
        <taxon>Dokdonella</taxon>
    </lineage>
</organism>
<dbReference type="InterPro" id="IPR018060">
    <property type="entry name" value="HTH_AraC"/>
</dbReference>
<evidence type="ECO:0000313" key="5">
    <source>
        <dbReference type="EMBL" id="MFC4821698.1"/>
    </source>
</evidence>
<sequence length="348" mass="38411">MTTMARAAVLRGFPELVTRLGGDPRALLRKHRLDPRVLENEDALIPSRASIELLEDSARLLQCPDFGLQLAQFQDVSTLGPLAIAIQHARSVREAAASASRFIFIQGTDVAFTLQPAPDDRHCAELRFEFLQSQTTSCRQCTDLAIGLTHRIISLPFGGSYPLDRVLLPHEPLAPASTYARFFGAPVRFAQAYAALRVPVAFLEQPLPDFNETLRALAVSYLERNYADREHPLSARVRLVLSKSLGSSQAEIAGVASLLAMHPRTLQRQLAEEGSTFEAIRDQVRQQAALRYLVSTELALTQVATLLGLSEQSALTRCCKRWFDKTPSEIRNEATQPAGAVRKQASAR</sequence>
<evidence type="ECO:0000256" key="1">
    <source>
        <dbReference type="ARBA" id="ARBA00023015"/>
    </source>
</evidence>
<keyword evidence="2" id="KW-0238">DNA-binding</keyword>
<dbReference type="SMART" id="SM00342">
    <property type="entry name" value="HTH_ARAC"/>
    <property type="match status" value="1"/>
</dbReference>
<dbReference type="SUPFAM" id="SSF46689">
    <property type="entry name" value="Homeodomain-like"/>
    <property type="match status" value="1"/>
</dbReference>
<evidence type="ECO:0000256" key="3">
    <source>
        <dbReference type="ARBA" id="ARBA00023163"/>
    </source>
</evidence>
<feature type="domain" description="HTH araC/xylS-type" evidence="4">
    <location>
        <begin position="235"/>
        <end position="333"/>
    </location>
</feature>
<dbReference type="InterPro" id="IPR009057">
    <property type="entry name" value="Homeodomain-like_sf"/>
</dbReference>
<evidence type="ECO:0000256" key="2">
    <source>
        <dbReference type="ARBA" id="ARBA00023125"/>
    </source>
</evidence>
<accession>A0ABV9QY73</accession>
<protein>
    <submittedName>
        <fullName evidence="5">AraC family transcriptional regulator</fullName>
    </submittedName>
</protein>
<dbReference type="Pfam" id="PF12625">
    <property type="entry name" value="Arabinose_bd"/>
    <property type="match status" value="1"/>
</dbReference>
<dbReference type="Pfam" id="PF12833">
    <property type="entry name" value="HTH_18"/>
    <property type="match status" value="1"/>
</dbReference>
<proteinExistence type="predicted"/>
<evidence type="ECO:0000313" key="6">
    <source>
        <dbReference type="Proteomes" id="UP001595886"/>
    </source>
</evidence>
<name>A0ABV9QY73_9GAMM</name>
<evidence type="ECO:0000259" key="4">
    <source>
        <dbReference type="PROSITE" id="PS01124"/>
    </source>
</evidence>
<dbReference type="InterPro" id="IPR032687">
    <property type="entry name" value="AraC-type_N"/>
</dbReference>
<keyword evidence="3" id="KW-0804">Transcription</keyword>
<dbReference type="PANTHER" id="PTHR47894">
    <property type="entry name" value="HTH-TYPE TRANSCRIPTIONAL REGULATOR GADX"/>
    <property type="match status" value="1"/>
</dbReference>
<dbReference type="PANTHER" id="PTHR47894:SF4">
    <property type="entry name" value="HTH-TYPE TRANSCRIPTIONAL REGULATOR GADX"/>
    <property type="match status" value="1"/>
</dbReference>
<keyword evidence="6" id="KW-1185">Reference proteome</keyword>
<gene>
    <name evidence="5" type="ORF">ACFO6Q_15300</name>
</gene>
<dbReference type="Proteomes" id="UP001595886">
    <property type="component" value="Unassembled WGS sequence"/>
</dbReference>
<dbReference type="EMBL" id="JBHSHD010000010">
    <property type="protein sequence ID" value="MFC4821698.1"/>
    <property type="molecule type" value="Genomic_DNA"/>
</dbReference>
<dbReference type="PROSITE" id="PS01124">
    <property type="entry name" value="HTH_ARAC_FAMILY_2"/>
    <property type="match status" value="1"/>
</dbReference>
<dbReference type="Gene3D" id="1.10.10.60">
    <property type="entry name" value="Homeodomain-like"/>
    <property type="match status" value="1"/>
</dbReference>
<keyword evidence="1" id="KW-0805">Transcription regulation</keyword>